<accession>A0A0S4JCB7</accession>
<dbReference type="EMBL" id="CYKH01001592">
    <property type="protein sequence ID" value="CUG87801.1"/>
    <property type="molecule type" value="Genomic_DNA"/>
</dbReference>
<proteinExistence type="predicted"/>
<protein>
    <submittedName>
        <fullName evidence="1">Uncharacterized protein</fullName>
    </submittedName>
</protein>
<name>A0A0S4JCB7_BODSA</name>
<keyword evidence="2" id="KW-1185">Reference proteome</keyword>
<dbReference type="VEuPathDB" id="TriTrypDB:BSAL_12080"/>
<dbReference type="Proteomes" id="UP000051952">
    <property type="component" value="Unassembled WGS sequence"/>
</dbReference>
<sequence length="96" mass="10942">MIRSSFLSKRRDGDRAAVLEVENTTKEREKIKNGRQEHGNIQNELLDTPRQLLFSAFARTHFSPPSSPYGEYAAHVALCGSRECIAEQTDFPISRY</sequence>
<gene>
    <name evidence="1" type="ORF">BSAL_12080</name>
</gene>
<reference evidence="2" key="1">
    <citation type="submission" date="2015-09" db="EMBL/GenBank/DDBJ databases">
        <authorList>
            <consortium name="Pathogen Informatics"/>
        </authorList>
    </citation>
    <scope>NUCLEOTIDE SEQUENCE [LARGE SCALE GENOMIC DNA]</scope>
    <source>
        <strain evidence="2">Lake Konstanz</strain>
    </source>
</reference>
<dbReference type="AlphaFoldDB" id="A0A0S4JCB7"/>
<organism evidence="1 2">
    <name type="scientific">Bodo saltans</name>
    <name type="common">Flagellated protozoan</name>
    <dbReference type="NCBI Taxonomy" id="75058"/>
    <lineage>
        <taxon>Eukaryota</taxon>
        <taxon>Discoba</taxon>
        <taxon>Euglenozoa</taxon>
        <taxon>Kinetoplastea</taxon>
        <taxon>Metakinetoplastina</taxon>
        <taxon>Eubodonida</taxon>
        <taxon>Bodonidae</taxon>
        <taxon>Bodo</taxon>
    </lineage>
</organism>
<evidence type="ECO:0000313" key="2">
    <source>
        <dbReference type="Proteomes" id="UP000051952"/>
    </source>
</evidence>
<evidence type="ECO:0000313" key="1">
    <source>
        <dbReference type="EMBL" id="CUG87801.1"/>
    </source>
</evidence>